<comment type="caution">
    <text evidence="2">The sequence shown here is derived from an EMBL/GenBank/DDBJ whole genome shotgun (WGS) entry which is preliminary data.</text>
</comment>
<evidence type="ECO:0000256" key="1">
    <source>
        <dbReference type="SAM" id="Phobius"/>
    </source>
</evidence>
<gene>
    <name evidence="2" type="ORF">HanXRQr2_Chr01g0026031</name>
</gene>
<dbReference type="Gramene" id="mRNA:HanXRQr2_Chr01g0026031">
    <property type="protein sequence ID" value="mRNA:HanXRQr2_Chr01g0026031"/>
    <property type="gene ID" value="HanXRQr2_Chr01g0026031"/>
</dbReference>
<sequence length="182" mass="19974">MPRWHLPNQSPSFSHLPLNKSSYCGCSNNQPSPTTALVSLLGTNLKIQPSNPYLHQHFTSDRFMASSLDQKSTKAHDSWKTLASCHIRRSNPKKSIIMSVLLLCIVGSSLMTCIAYQTKEKCRAYGADLCGYSFDHAPSVCEAYGCSGDCIRIVPLNQRIIKSLCVGSYCVCCSYGVGCPNI</sequence>
<keyword evidence="3" id="KW-1185">Reference proteome</keyword>
<reference evidence="2" key="2">
    <citation type="submission" date="2020-06" db="EMBL/GenBank/DDBJ databases">
        <title>Helianthus annuus Genome sequencing and assembly Release 2.</title>
        <authorList>
            <person name="Gouzy J."/>
            <person name="Langlade N."/>
            <person name="Munos S."/>
        </authorList>
    </citation>
    <scope>NUCLEOTIDE SEQUENCE</scope>
    <source>
        <tissue evidence="2">Leaves</tissue>
    </source>
</reference>
<proteinExistence type="predicted"/>
<keyword evidence="1" id="KW-0812">Transmembrane</keyword>
<evidence type="ECO:0000313" key="3">
    <source>
        <dbReference type="Proteomes" id="UP000215914"/>
    </source>
</evidence>
<organism evidence="2 3">
    <name type="scientific">Helianthus annuus</name>
    <name type="common">Common sunflower</name>
    <dbReference type="NCBI Taxonomy" id="4232"/>
    <lineage>
        <taxon>Eukaryota</taxon>
        <taxon>Viridiplantae</taxon>
        <taxon>Streptophyta</taxon>
        <taxon>Embryophyta</taxon>
        <taxon>Tracheophyta</taxon>
        <taxon>Spermatophyta</taxon>
        <taxon>Magnoliopsida</taxon>
        <taxon>eudicotyledons</taxon>
        <taxon>Gunneridae</taxon>
        <taxon>Pentapetalae</taxon>
        <taxon>asterids</taxon>
        <taxon>campanulids</taxon>
        <taxon>Asterales</taxon>
        <taxon>Asteraceae</taxon>
        <taxon>Asteroideae</taxon>
        <taxon>Heliantheae alliance</taxon>
        <taxon>Heliantheae</taxon>
        <taxon>Helianthus</taxon>
    </lineage>
</organism>
<dbReference type="AlphaFoldDB" id="A0A9K3P2K4"/>
<feature type="transmembrane region" description="Helical" evidence="1">
    <location>
        <begin position="96"/>
        <end position="117"/>
    </location>
</feature>
<evidence type="ECO:0000313" key="2">
    <source>
        <dbReference type="EMBL" id="KAF5822397.1"/>
    </source>
</evidence>
<dbReference type="Proteomes" id="UP000215914">
    <property type="component" value="Unassembled WGS sequence"/>
</dbReference>
<keyword evidence="1" id="KW-0472">Membrane</keyword>
<protein>
    <submittedName>
        <fullName evidence="2">Uncharacterized protein</fullName>
    </submittedName>
</protein>
<name>A0A9K3P2K4_HELAN</name>
<accession>A0A9K3P2K4</accession>
<dbReference type="EMBL" id="MNCJ02000316">
    <property type="protein sequence ID" value="KAF5822397.1"/>
    <property type="molecule type" value="Genomic_DNA"/>
</dbReference>
<reference evidence="2" key="1">
    <citation type="journal article" date="2017" name="Nature">
        <title>The sunflower genome provides insights into oil metabolism, flowering and Asterid evolution.</title>
        <authorList>
            <person name="Badouin H."/>
            <person name="Gouzy J."/>
            <person name="Grassa C.J."/>
            <person name="Murat F."/>
            <person name="Staton S.E."/>
            <person name="Cottret L."/>
            <person name="Lelandais-Briere C."/>
            <person name="Owens G.L."/>
            <person name="Carrere S."/>
            <person name="Mayjonade B."/>
            <person name="Legrand L."/>
            <person name="Gill N."/>
            <person name="Kane N.C."/>
            <person name="Bowers J.E."/>
            <person name="Hubner S."/>
            <person name="Bellec A."/>
            <person name="Berard A."/>
            <person name="Berges H."/>
            <person name="Blanchet N."/>
            <person name="Boniface M.C."/>
            <person name="Brunel D."/>
            <person name="Catrice O."/>
            <person name="Chaidir N."/>
            <person name="Claudel C."/>
            <person name="Donnadieu C."/>
            <person name="Faraut T."/>
            <person name="Fievet G."/>
            <person name="Helmstetter N."/>
            <person name="King M."/>
            <person name="Knapp S.J."/>
            <person name="Lai Z."/>
            <person name="Le Paslier M.C."/>
            <person name="Lippi Y."/>
            <person name="Lorenzon L."/>
            <person name="Mandel J.R."/>
            <person name="Marage G."/>
            <person name="Marchand G."/>
            <person name="Marquand E."/>
            <person name="Bret-Mestries E."/>
            <person name="Morien E."/>
            <person name="Nambeesan S."/>
            <person name="Nguyen T."/>
            <person name="Pegot-Espagnet P."/>
            <person name="Pouilly N."/>
            <person name="Raftis F."/>
            <person name="Sallet E."/>
            <person name="Schiex T."/>
            <person name="Thomas J."/>
            <person name="Vandecasteele C."/>
            <person name="Vares D."/>
            <person name="Vear F."/>
            <person name="Vautrin S."/>
            <person name="Crespi M."/>
            <person name="Mangin B."/>
            <person name="Burke J.M."/>
            <person name="Salse J."/>
            <person name="Munos S."/>
            <person name="Vincourt P."/>
            <person name="Rieseberg L.H."/>
            <person name="Langlade N.B."/>
        </authorList>
    </citation>
    <scope>NUCLEOTIDE SEQUENCE</scope>
    <source>
        <tissue evidence="2">Leaves</tissue>
    </source>
</reference>
<keyword evidence="1" id="KW-1133">Transmembrane helix</keyword>